<dbReference type="PROSITE" id="PS50851">
    <property type="entry name" value="CHEW"/>
    <property type="match status" value="3"/>
</dbReference>
<protein>
    <submittedName>
        <fullName evidence="2">Purine-binding chemotaxis protein CheW</fullName>
    </submittedName>
</protein>
<feature type="domain" description="CheW-like" evidence="1">
    <location>
        <begin position="6"/>
        <end position="145"/>
    </location>
</feature>
<accession>A0A2T0KFW2</accession>
<dbReference type="GO" id="GO:0007165">
    <property type="term" value="P:signal transduction"/>
    <property type="evidence" value="ECO:0007669"/>
    <property type="project" value="InterPro"/>
</dbReference>
<dbReference type="Gene3D" id="2.30.30.40">
    <property type="entry name" value="SH3 Domains"/>
    <property type="match status" value="2"/>
</dbReference>
<dbReference type="SMART" id="SM00260">
    <property type="entry name" value="CheW"/>
    <property type="match status" value="3"/>
</dbReference>
<evidence type="ECO:0000259" key="1">
    <source>
        <dbReference type="PROSITE" id="PS50851"/>
    </source>
</evidence>
<dbReference type="PANTHER" id="PTHR22617:SF23">
    <property type="entry name" value="CHEMOTAXIS PROTEIN CHEW"/>
    <property type="match status" value="1"/>
</dbReference>
<dbReference type="GO" id="GO:0006935">
    <property type="term" value="P:chemotaxis"/>
    <property type="evidence" value="ECO:0007669"/>
    <property type="project" value="InterPro"/>
</dbReference>
<evidence type="ECO:0000313" key="3">
    <source>
        <dbReference type="Proteomes" id="UP000239415"/>
    </source>
</evidence>
<name>A0A2T0KFW2_9ACTN</name>
<organism evidence="2 3">
    <name type="scientific">Actinoplanes italicus</name>
    <dbReference type="NCBI Taxonomy" id="113567"/>
    <lineage>
        <taxon>Bacteria</taxon>
        <taxon>Bacillati</taxon>
        <taxon>Actinomycetota</taxon>
        <taxon>Actinomycetes</taxon>
        <taxon>Micromonosporales</taxon>
        <taxon>Micromonosporaceae</taxon>
        <taxon>Actinoplanes</taxon>
    </lineage>
</organism>
<dbReference type="EMBL" id="PVMZ01000005">
    <property type="protein sequence ID" value="PRX22265.1"/>
    <property type="molecule type" value="Genomic_DNA"/>
</dbReference>
<dbReference type="InterPro" id="IPR036061">
    <property type="entry name" value="CheW-like_dom_sf"/>
</dbReference>
<reference evidence="2 3" key="1">
    <citation type="submission" date="2018-03" db="EMBL/GenBank/DDBJ databases">
        <title>Genomic Encyclopedia of Archaeal and Bacterial Type Strains, Phase II (KMG-II): from individual species to whole genera.</title>
        <authorList>
            <person name="Goeker M."/>
        </authorList>
    </citation>
    <scope>NUCLEOTIDE SEQUENCE [LARGE SCALE GENOMIC DNA]</scope>
    <source>
        <strain evidence="2 3">DSM 43146</strain>
    </source>
</reference>
<feature type="domain" description="CheW-like" evidence="1">
    <location>
        <begin position="169"/>
        <end position="309"/>
    </location>
</feature>
<dbReference type="RefSeq" id="WP_146169172.1">
    <property type="nucleotide sequence ID" value="NZ_BOMO01000029.1"/>
</dbReference>
<dbReference type="InterPro" id="IPR039315">
    <property type="entry name" value="CheW"/>
</dbReference>
<proteinExistence type="predicted"/>
<dbReference type="SUPFAM" id="SSF50341">
    <property type="entry name" value="CheW-like"/>
    <property type="match status" value="3"/>
</dbReference>
<dbReference type="GO" id="GO:0005829">
    <property type="term" value="C:cytosol"/>
    <property type="evidence" value="ECO:0007669"/>
    <property type="project" value="TreeGrafter"/>
</dbReference>
<dbReference type="Gene3D" id="2.40.50.180">
    <property type="entry name" value="CheA-289, Domain 4"/>
    <property type="match status" value="3"/>
</dbReference>
<dbReference type="InterPro" id="IPR002545">
    <property type="entry name" value="CheW-lke_dom"/>
</dbReference>
<evidence type="ECO:0000313" key="2">
    <source>
        <dbReference type="EMBL" id="PRX22265.1"/>
    </source>
</evidence>
<dbReference type="Pfam" id="PF01584">
    <property type="entry name" value="CheW"/>
    <property type="match status" value="3"/>
</dbReference>
<feature type="domain" description="CheW-like" evidence="1">
    <location>
        <begin position="333"/>
        <end position="476"/>
    </location>
</feature>
<dbReference type="PANTHER" id="PTHR22617">
    <property type="entry name" value="CHEMOTAXIS SENSOR HISTIDINE KINASE-RELATED"/>
    <property type="match status" value="1"/>
</dbReference>
<dbReference type="Proteomes" id="UP000239415">
    <property type="component" value="Unassembled WGS sequence"/>
</dbReference>
<dbReference type="OrthoDB" id="3276128at2"/>
<dbReference type="AlphaFoldDB" id="A0A2T0KFW2"/>
<sequence>MSTAMNTTYGLLRIADAQVALPLTVLREVIPCPRELAPVPARAPGLLGAVHLRDVVIPVLDLASALDWPVDGRTDPVIVIISEGGRMLGVVADRIDGITTVPDDQRHDTRDTADDLVFSHTFGYEETGAVVSILDAHAILSLPGVPTVADPAEVRVAAAQPSGADPRTGRPMLLVRCRDFRLAVSLTDIHTVLPQLVVADSPLKGDMCRGVTTYMRDLVPVVDLVQALGLGAAADSGGAQGLLWRYPGGLVALQVSEIVEIVTLDDTQVRPLPTLGMPNAGRFLGAVLIPGHGQHLVIDPDGLTGDPTLHGLSRLNTKQETARSGRPAGGTAKSDRYLTYRAGVEVATPLDQVAEIIAYPEDFSPLPDVGTGVIGLFTHRESVVSLLCLKRLIGQPSAIDPATSRVLLVEHQGNHVGYVVDGLGAIEHSDWEQGPGAAGQAPGRLAESPLVQFGADPDGRLLPRVDLAGWAAKLNG</sequence>
<keyword evidence="3" id="KW-1185">Reference proteome</keyword>
<comment type="caution">
    <text evidence="2">The sequence shown here is derived from an EMBL/GenBank/DDBJ whole genome shotgun (WGS) entry which is preliminary data.</text>
</comment>
<gene>
    <name evidence="2" type="ORF">CLV67_105442</name>
</gene>